<evidence type="ECO:0000313" key="3">
    <source>
        <dbReference type="Proteomes" id="UP000199577"/>
    </source>
</evidence>
<reference evidence="3" key="1">
    <citation type="submission" date="2016-10" db="EMBL/GenBank/DDBJ databases">
        <authorList>
            <person name="Varghese N."/>
            <person name="Submissions S."/>
        </authorList>
    </citation>
    <scope>NUCLEOTIDE SEQUENCE [LARGE SCALE GENOMIC DNA]</scope>
    <source>
        <strain evidence="3">DSM 22900</strain>
    </source>
</reference>
<dbReference type="EMBL" id="FOLL01000013">
    <property type="protein sequence ID" value="SFC53075.1"/>
    <property type="molecule type" value="Genomic_DNA"/>
</dbReference>
<protein>
    <submittedName>
        <fullName evidence="2">Uncharacterized protein</fullName>
    </submittedName>
</protein>
<feature type="region of interest" description="Disordered" evidence="1">
    <location>
        <begin position="33"/>
        <end position="53"/>
    </location>
</feature>
<evidence type="ECO:0000256" key="1">
    <source>
        <dbReference type="SAM" id="MobiDB-lite"/>
    </source>
</evidence>
<name>A0A1I1JXJ6_9SPHI</name>
<accession>A0A1I1JXJ6</accession>
<evidence type="ECO:0000313" key="2">
    <source>
        <dbReference type="EMBL" id="SFC53075.1"/>
    </source>
</evidence>
<organism evidence="2 3">
    <name type="scientific">Parapedobacter composti</name>
    <dbReference type="NCBI Taxonomy" id="623281"/>
    <lineage>
        <taxon>Bacteria</taxon>
        <taxon>Pseudomonadati</taxon>
        <taxon>Bacteroidota</taxon>
        <taxon>Sphingobacteriia</taxon>
        <taxon>Sphingobacteriales</taxon>
        <taxon>Sphingobacteriaceae</taxon>
        <taxon>Parapedobacter</taxon>
    </lineage>
</organism>
<proteinExistence type="predicted"/>
<dbReference type="AlphaFoldDB" id="A0A1I1JXJ6"/>
<gene>
    <name evidence="2" type="ORF">SAMN05421747_113111</name>
</gene>
<dbReference type="Proteomes" id="UP000199577">
    <property type="component" value="Unassembled WGS sequence"/>
</dbReference>
<sequence length="53" mass="5526">MFVGAVTHAPVTVMLLAGKQHLAAIVFKGLSSASREKHPTEVPPPTAARPPIP</sequence>
<keyword evidence="3" id="KW-1185">Reference proteome</keyword>
<feature type="compositionally biased region" description="Pro residues" evidence="1">
    <location>
        <begin position="41"/>
        <end position="53"/>
    </location>
</feature>